<feature type="domain" description="HTH rpiR-type" evidence="4">
    <location>
        <begin position="16"/>
        <end position="92"/>
    </location>
</feature>
<dbReference type="SUPFAM" id="SSF53697">
    <property type="entry name" value="SIS domain"/>
    <property type="match status" value="1"/>
</dbReference>
<keyword evidence="1" id="KW-0805">Transcription regulation</keyword>
<dbReference type="GO" id="GO:1901135">
    <property type="term" value="P:carbohydrate derivative metabolic process"/>
    <property type="evidence" value="ECO:0007669"/>
    <property type="project" value="InterPro"/>
</dbReference>
<dbReference type="Gene3D" id="3.40.50.10490">
    <property type="entry name" value="Glucose-6-phosphate isomerase like protein, domain 1"/>
    <property type="match status" value="1"/>
</dbReference>
<dbReference type="PROSITE" id="PS51071">
    <property type="entry name" value="HTH_RPIR"/>
    <property type="match status" value="1"/>
</dbReference>
<protein>
    <submittedName>
        <fullName evidence="6">Transcriptional regulator, RpiR family</fullName>
    </submittedName>
</protein>
<evidence type="ECO:0000259" key="4">
    <source>
        <dbReference type="PROSITE" id="PS51071"/>
    </source>
</evidence>
<dbReference type="PANTHER" id="PTHR30514">
    <property type="entry name" value="GLUCOKINASE"/>
    <property type="match status" value="1"/>
</dbReference>
<reference evidence="6 7" key="1">
    <citation type="journal article" date="2017" name="Front. Microbiol.">
        <title>Phaeobacter piscinae sp. nov., a species of the Roseobacter group and potential aquaculture probiont.</title>
        <authorList>
            <person name="Sonnenschein E.C."/>
            <person name="Phippen C.B.W."/>
            <person name="Nielsen K.F."/>
            <person name="Mateiu R.V."/>
            <person name="Melchiorsen J."/>
            <person name="Gram L."/>
            <person name="Overmann J."/>
            <person name="Freese H.M."/>
        </authorList>
    </citation>
    <scope>NUCLEOTIDE SEQUENCE [LARGE SCALE GENOMIC DNA]</scope>
    <source>
        <strain evidence="6 7">P63</strain>
    </source>
</reference>
<evidence type="ECO:0000259" key="5">
    <source>
        <dbReference type="PROSITE" id="PS51464"/>
    </source>
</evidence>
<dbReference type="EMBL" id="CP010786">
    <property type="protein sequence ID" value="ATF08008.1"/>
    <property type="molecule type" value="Genomic_DNA"/>
</dbReference>
<sequence length="304" mass="32411">MPQEKLNNTKPHQVAVDVISNLNSQIDTLPTRERKVAGYVQNNLESISSMTIAELARVCDVSTPTVVRFCRSVGCEGFREFKIRLAQNLAVSLQYLVVDSHETQRSDAGNIDQIIGALSATVNIMRKQVDHAALSQAADLLGQARSVVIGGVGGGASMLAEEAANRLFRLGIPTIAVSDSYLLQMRAATLHASDVLLLISASGEANEMLSAAEIANGYGASTLAITRSGSRLSEVAQTAIALDLPEDPDVHKPTASRYAYLVIIDALAMSVAQSQSSQTTENLRRIRASLTAFHGRTGPQPLGD</sequence>
<dbReference type="InterPro" id="IPR009057">
    <property type="entry name" value="Homeodomain-like_sf"/>
</dbReference>
<evidence type="ECO:0000256" key="2">
    <source>
        <dbReference type="ARBA" id="ARBA00023125"/>
    </source>
</evidence>
<evidence type="ECO:0000313" key="6">
    <source>
        <dbReference type="EMBL" id="ATF08008.1"/>
    </source>
</evidence>
<dbReference type="InterPro" id="IPR001347">
    <property type="entry name" value="SIS_dom"/>
</dbReference>
<dbReference type="AlphaFoldDB" id="A0AAC9ZDH0"/>
<evidence type="ECO:0000313" key="7">
    <source>
        <dbReference type="Proteomes" id="UP000217545"/>
    </source>
</evidence>
<dbReference type="PANTHER" id="PTHR30514:SF1">
    <property type="entry name" value="HTH-TYPE TRANSCRIPTIONAL REGULATOR HEXR-RELATED"/>
    <property type="match status" value="1"/>
</dbReference>
<dbReference type="GO" id="GO:0097367">
    <property type="term" value="F:carbohydrate derivative binding"/>
    <property type="evidence" value="ECO:0007669"/>
    <property type="project" value="InterPro"/>
</dbReference>
<dbReference type="InterPro" id="IPR047640">
    <property type="entry name" value="RpiR-like"/>
</dbReference>
<accession>A0AAC9ZDH0</accession>
<dbReference type="Gene3D" id="1.10.10.10">
    <property type="entry name" value="Winged helix-like DNA-binding domain superfamily/Winged helix DNA-binding domain"/>
    <property type="match status" value="1"/>
</dbReference>
<dbReference type="Pfam" id="PF01418">
    <property type="entry name" value="HTH_6"/>
    <property type="match status" value="1"/>
</dbReference>
<name>A0AAC9ZDH0_9RHOB</name>
<feature type="domain" description="SIS" evidence="5">
    <location>
        <begin position="137"/>
        <end position="277"/>
    </location>
</feature>
<keyword evidence="2" id="KW-0238">DNA-binding</keyword>
<dbReference type="CDD" id="cd05013">
    <property type="entry name" value="SIS_RpiR"/>
    <property type="match status" value="1"/>
</dbReference>
<organism evidence="6 7">
    <name type="scientific">Phaeobacter gallaeciensis</name>
    <dbReference type="NCBI Taxonomy" id="60890"/>
    <lineage>
        <taxon>Bacteria</taxon>
        <taxon>Pseudomonadati</taxon>
        <taxon>Pseudomonadota</taxon>
        <taxon>Alphaproteobacteria</taxon>
        <taxon>Rhodobacterales</taxon>
        <taxon>Roseobacteraceae</taxon>
        <taxon>Phaeobacter</taxon>
    </lineage>
</organism>
<dbReference type="InterPro" id="IPR046348">
    <property type="entry name" value="SIS_dom_sf"/>
</dbReference>
<evidence type="ECO:0000256" key="3">
    <source>
        <dbReference type="ARBA" id="ARBA00023163"/>
    </source>
</evidence>
<dbReference type="InterPro" id="IPR035472">
    <property type="entry name" value="RpiR-like_SIS"/>
</dbReference>
<dbReference type="GO" id="GO:0003677">
    <property type="term" value="F:DNA binding"/>
    <property type="evidence" value="ECO:0007669"/>
    <property type="project" value="UniProtKB-KW"/>
</dbReference>
<dbReference type="SUPFAM" id="SSF46689">
    <property type="entry name" value="Homeodomain-like"/>
    <property type="match status" value="1"/>
</dbReference>
<keyword evidence="3" id="KW-0804">Transcription</keyword>
<dbReference type="PROSITE" id="PS51464">
    <property type="entry name" value="SIS"/>
    <property type="match status" value="1"/>
</dbReference>
<evidence type="ECO:0000256" key="1">
    <source>
        <dbReference type="ARBA" id="ARBA00023015"/>
    </source>
</evidence>
<gene>
    <name evidence="6" type="ORF">PhaeoP63_03976</name>
</gene>
<dbReference type="Proteomes" id="UP000217545">
    <property type="component" value="Plasmid pP63_b"/>
</dbReference>
<keyword evidence="6" id="KW-0614">Plasmid</keyword>
<dbReference type="InterPro" id="IPR000281">
    <property type="entry name" value="HTH_RpiR"/>
</dbReference>
<dbReference type="RefSeq" id="WP_024099456.1">
    <property type="nucleotide sequence ID" value="NZ_CP010591.1"/>
</dbReference>
<dbReference type="GO" id="GO:0003700">
    <property type="term" value="F:DNA-binding transcription factor activity"/>
    <property type="evidence" value="ECO:0007669"/>
    <property type="project" value="InterPro"/>
</dbReference>
<geneLocation type="plasmid" evidence="7">
    <name>pp63_b</name>
</geneLocation>
<dbReference type="Pfam" id="PF01380">
    <property type="entry name" value="SIS"/>
    <property type="match status" value="1"/>
</dbReference>
<proteinExistence type="predicted"/>
<dbReference type="GeneID" id="31848458"/>
<dbReference type="InterPro" id="IPR036388">
    <property type="entry name" value="WH-like_DNA-bd_sf"/>
</dbReference>